<keyword evidence="6" id="KW-0564">Palmitate</keyword>
<organism evidence="12 13">
    <name type="scientific">Russula ochroleuca</name>
    <dbReference type="NCBI Taxonomy" id="152965"/>
    <lineage>
        <taxon>Eukaryota</taxon>
        <taxon>Fungi</taxon>
        <taxon>Dikarya</taxon>
        <taxon>Basidiomycota</taxon>
        <taxon>Agaricomycotina</taxon>
        <taxon>Agaricomycetes</taxon>
        <taxon>Russulales</taxon>
        <taxon>Russulaceae</taxon>
        <taxon>Russula</taxon>
    </lineage>
</organism>
<evidence type="ECO:0000256" key="7">
    <source>
        <dbReference type="ARBA" id="ARBA00023224"/>
    </source>
</evidence>
<dbReference type="InterPro" id="IPR001019">
    <property type="entry name" value="Gprotein_alpha_su"/>
</dbReference>
<dbReference type="GO" id="GO:0003924">
    <property type="term" value="F:GTPase activity"/>
    <property type="evidence" value="ECO:0007669"/>
    <property type="project" value="InterPro"/>
</dbReference>
<evidence type="ECO:0000256" key="2">
    <source>
        <dbReference type="ARBA" id="ARBA00022723"/>
    </source>
</evidence>
<dbReference type="GO" id="GO:0031683">
    <property type="term" value="F:G-protein beta/gamma-subunit complex binding"/>
    <property type="evidence" value="ECO:0007669"/>
    <property type="project" value="InterPro"/>
</dbReference>
<dbReference type="FunFam" id="3.40.50.300:FF:003800">
    <property type="entry name" value="Guanine nucleotide-binding protein G(k) subunit alpha"/>
    <property type="match status" value="1"/>
</dbReference>
<keyword evidence="4 9" id="KW-0460">Magnesium</keyword>
<dbReference type="EMBL" id="WHVB01000149">
    <property type="protein sequence ID" value="KAF8460878.1"/>
    <property type="molecule type" value="Genomic_DNA"/>
</dbReference>
<dbReference type="Proteomes" id="UP000759537">
    <property type="component" value="Unassembled WGS sequence"/>
</dbReference>
<dbReference type="SUPFAM" id="SSF47895">
    <property type="entry name" value="Transducin (alpha subunit), insertion domain"/>
    <property type="match status" value="1"/>
</dbReference>
<dbReference type="InterPro" id="IPR027417">
    <property type="entry name" value="P-loop_NTPase"/>
</dbReference>
<evidence type="ECO:0000256" key="1">
    <source>
        <dbReference type="ARBA" id="ARBA00022707"/>
    </source>
</evidence>
<dbReference type="OrthoDB" id="5817230at2759"/>
<keyword evidence="7" id="KW-0807">Transducer</keyword>
<evidence type="ECO:0000313" key="13">
    <source>
        <dbReference type="Proteomes" id="UP000759537"/>
    </source>
</evidence>
<dbReference type="PANTHER" id="PTHR10218">
    <property type="entry name" value="GTP-BINDING PROTEIN ALPHA SUBUNIT"/>
    <property type="match status" value="1"/>
</dbReference>
<comment type="caution">
    <text evidence="12">The sequence shown here is derived from an EMBL/GenBank/DDBJ whole genome shotgun (WGS) entry which is preliminary data.</text>
</comment>
<keyword evidence="13" id="KW-1185">Reference proteome</keyword>
<proteinExistence type="predicted"/>
<dbReference type="SUPFAM" id="SSF52540">
    <property type="entry name" value="P-loop containing nucleoside triphosphate hydrolases"/>
    <property type="match status" value="1"/>
</dbReference>
<evidence type="ECO:0000256" key="3">
    <source>
        <dbReference type="ARBA" id="ARBA00022741"/>
    </source>
</evidence>
<evidence type="ECO:0000256" key="9">
    <source>
        <dbReference type="PIRSR" id="PIRSR601019-2"/>
    </source>
</evidence>
<dbReference type="GO" id="GO:0001664">
    <property type="term" value="F:G protein-coupled receptor binding"/>
    <property type="evidence" value="ECO:0007669"/>
    <property type="project" value="TreeGrafter"/>
</dbReference>
<sequence>MLFMSIFSSWNRRRAEKKAKAWSDEIDMNIEQESKSFKRQRDVLLMSVSKSETAASNLIRRMKLIHNGRSNDELAEFTNKKPADFQRVIWELLLQNSRGAIVAMRSRNLGPTRSSNKANCEYIMNHRIDTDSPDFSFLPKFGRAVQDLWVEEIIPVLLEDPSCLAVDDNEAYFFAEAQRIVAEEYVPSTEDILHVTETGIMETYFKMGQLSIRVSQVYGQKCERRKWIHLFEGVTNIIFYTSLSDYDQRVVSWNERTWLAESFILFDAVVNSRWFLRTSVILLLGEIHEFSVKLHEVPLAQYCPEYTGGTDVNKSAKYILWRYMQLNRARIDLYPHIVEVSDITRMRLLWIPMREIILHNALKESGIL</sequence>
<dbReference type="Gene3D" id="1.10.400.10">
    <property type="entry name" value="GI Alpha 1, domain 2-like"/>
    <property type="match status" value="1"/>
</dbReference>
<evidence type="ECO:0000256" key="5">
    <source>
        <dbReference type="ARBA" id="ARBA00023134"/>
    </source>
</evidence>
<accession>A0A9P5N8B5</accession>
<evidence type="ECO:0000313" key="11">
    <source>
        <dbReference type="EMBL" id="KAF8463771.1"/>
    </source>
</evidence>
<dbReference type="GO" id="GO:0046872">
    <property type="term" value="F:metal ion binding"/>
    <property type="evidence" value="ECO:0007669"/>
    <property type="project" value="UniProtKB-KW"/>
</dbReference>
<evidence type="ECO:0000313" key="12">
    <source>
        <dbReference type="EMBL" id="KAF8487514.1"/>
    </source>
</evidence>
<feature type="binding site" evidence="9">
    <location>
        <position position="56"/>
    </location>
    <ligand>
        <name>Mg(2+)</name>
        <dbReference type="ChEBI" id="CHEBI:18420"/>
    </ligand>
</feature>
<protein>
    <submittedName>
        <fullName evidence="12">G-protein alpha subunit</fullName>
    </submittedName>
</protein>
<keyword evidence="2 9" id="KW-0479">Metal-binding</keyword>
<keyword evidence="5" id="KW-0342">GTP-binding</keyword>
<dbReference type="Gene3D" id="3.40.50.300">
    <property type="entry name" value="P-loop containing nucleotide triphosphate hydrolases"/>
    <property type="match status" value="1"/>
</dbReference>
<dbReference type="SMART" id="SM00275">
    <property type="entry name" value="G_alpha"/>
    <property type="match status" value="1"/>
</dbReference>
<keyword evidence="8" id="KW-0449">Lipoprotein</keyword>
<dbReference type="PANTHER" id="PTHR10218:SF369">
    <property type="entry name" value="GUANINE NUCLEOTIDE-BINDING PROTEIN ALPHA-2 SUBUNIT"/>
    <property type="match status" value="1"/>
</dbReference>
<dbReference type="EMBL" id="WHVB01000001">
    <property type="protein sequence ID" value="KAF8487514.1"/>
    <property type="molecule type" value="Genomic_DNA"/>
</dbReference>
<name>A0A9P5N8B5_9AGAM</name>
<dbReference type="InterPro" id="IPR011025">
    <property type="entry name" value="GproteinA_insert"/>
</dbReference>
<dbReference type="PROSITE" id="PS51882">
    <property type="entry name" value="G_ALPHA"/>
    <property type="match status" value="1"/>
</dbReference>
<dbReference type="Pfam" id="PF00503">
    <property type="entry name" value="G-alpha"/>
    <property type="match status" value="1"/>
</dbReference>
<reference evidence="12" key="2">
    <citation type="journal article" date="2020" name="Nat. Commun.">
        <title>Large-scale genome sequencing of mycorrhizal fungi provides insights into the early evolution of symbiotic traits.</title>
        <authorList>
            <person name="Miyauchi S."/>
            <person name="Kiss E."/>
            <person name="Kuo A."/>
            <person name="Drula E."/>
            <person name="Kohler A."/>
            <person name="Sanchez-Garcia M."/>
            <person name="Morin E."/>
            <person name="Andreopoulos B."/>
            <person name="Barry K.W."/>
            <person name="Bonito G."/>
            <person name="Buee M."/>
            <person name="Carver A."/>
            <person name="Chen C."/>
            <person name="Cichocki N."/>
            <person name="Clum A."/>
            <person name="Culley D."/>
            <person name="Crous P.W."/>
            <person name="Fauchery L."/>
            <person name="Girlanda M."/>
            <person name="Hayes R.D."/>
            <person name="Keri Z."/>
            <person name="LaButti K."/>
            <person name="Lipzen A."/>
            <person name="Lombard V."/>
            <person name="Magnuson J."/>
            <person name="Maillard F."/>
            <person name="Murat C."/>
            <person name="Nolan M."/>
            <person name="Ohm R.A."/>
            <person name="Pangilinan J."/>
            <person name="Pereira M.F."/>
            <person name="Perotto S."/>
            <person name="Peter M."/>
            <person name="Pfister S."/>
            <person name="Riley R."/>
            <person name="Sitrit Y."/>
            <person name="Stielow J.B."/>
            <person name="Szollosi G."/>
            <person name="Zifcakova L."/>
            <person name="Stursova M."/>
            <person name="Spatafora J.W."/>
            <person name="Tedersoo L."/>
            <person name="Vaario L.M."/>
            <person name="Yamada A."/>
            <person name="Yan M."/>
            <person name="Wang P."/>
            <person name="Xu J."/>
            <person name="Bruns T."/>
            <person name="Baldrian P."/>
            <person name="Vilgalys R."/>
            <person name="Dunand C."/>
            <person name="Henrissat B."/>
            <person name="Grigoriev I.V."/>
            <person name="Hibbett D."/>
            <person name="Nagy L.G."/>
            <person name="Martin F.M."/>
        </authorList>
    </citation>
    <scope>NUCLEOTIDE SEQUENCE</scope>
    <source>
        <strain evidence="12">Prilba</strain>
    </source>
</reference>
<evidence type="ECO:0000256" key="6">
    <source>
        <dbReference type="ARBA" id="ARBA00023139"/>
    </source>
</evidence>
<evidence type="ECO:0000256" key="4">
    <source>
        <dbReference type="ARBA" id="ARBA00022842"/>
    </source>
</evidence>
<reference evidence="12" key="1">
    <citation type="submission" date="2019-10" db="EMBL/GenBank/DDBJ databases">
        <authorList>
            <consortium name="DOE Joint Genome Institute"/>
            <person name="Kuo A."/>
            <person name="Miyauchi S."/>
            <person name="Kiss E."/>
            <person name="Drula E."/>
            <person name="Kohler A."/>
            <person name="Sanchez-Garcia M."/>
            <person name="Andreopoulos B."/>
            <person name="Barry K.W."/>
            <person name="Bonito G."/>
            <person name="Buee M."/>
            <person name="Carver A."/>
            <person name="Chen C."/>
            <person name="Cichocki N."/>
            <person name="Clum A."/>
            <person name="Culley D."/>
            <person name="Crous P.W."/>
            <person name="Fauchery L."/>
            <person name="Girlanda M."/>
            <person name="Hayes R."/>
            <person name="Keri Z."/>
            <person name="LaButti K."/>
            <person name="Lipzen A."/>
            <person name="Lombard V."/>
            <person name="Magnuson J."/>
            <person name="Maillard F."/>
            <person name="Morin E."/>
            <person name="Murat C."/>
            <person name="Nolan M."/>
            <person name="Ohm R."/>
            <person name="Pangilinan J."/>
            <person name="Pereira M."/>
            <person name="Perotto S."/>
            <person name="Peter M."/>
            <person name="Riley R."/>
            <person name="Sitrit Y."/>
            <person name="Stielow B."/>
            <person name="Szollosi G."/>
            <person name="Zifcakova L."/>
            <person name="Stursova M."/>
            <person name="Spatafora J.W."/>
            <person name="Tedersoo L."/>
            <person name="Vaario L.-M."/>
            <person name="Yamada A."/>
            <person name="Yan M."/>
            <person name="Wang P."/>
            <person name="Xu J."/>
            <person name="Bruns T."/>
            <person name="Baldrian P."/>
            <person name="Vilgalys R."/>
            <person name="Henrissat B."/>
            <person name="Grigoriev I.V."/>
            <person name="Hibbett D."/>
            <person name="Nagy L.G."/>
            <person name="Martin F.M."/>
        </authorList>
    </citation>
    <scope>NUCLEOTIDE SEQUENCE</scope>
    <source>
        <strain evidence="12">Prilba</strain>
    </source>
</reference>
<keyword evidence="1" id="KW-0519">Myristate</keyword>
<dbReference type="AlphaFoldDB" id="A0A9P5N8B5"/>
<keyword evidence="3" id="KW-0547">Nucleotide-binding</keyword>
<dbReference type="GO" id="GO:0005525">
    <property type="term" value="F:GTP binding"/>
    <property type="evidence" value="ECO:0007669"/>
    <property type="project" value="UniProtKB-KW"/>
</dbReference>
<evidence type="ECO:0000313" key="10">
    <source>
        <dbReference type="EMBL" id="KAF8460878.1"/>
    </source>
</evidence>
<evidence type="ECO:0000256" key="8">
    <source>
        <dbReference type="ARBA" id="ARBA00023288"/>
    </source>
</evidence>
<dbReference type="GO" id="GO:0007189">
    <property type="term" value="P:adenylate cyclase-activating G protein-coupled receptor signaling pathway"/>
    <property type="evidence" value="ECO:0007669"/>
    <property type="project" value="TreeGrafter"/>
</dbReference>
<dbReference type="GO" id="GO:0005834">
    <property type="term" value="C:heterotrimeric G-protein complex"/>
    <property type="evidence" value="ECO:0007669"/>
    <property type="project" value="TreeGrafter"/>
</dbReference>
<dbReference type="GO" id="GO:0005737">
    <property type="term" value="C:cytoplasm"/>
    <property type="evidence" value="ECO:0007669"/>
    <property type="project" value="TreeGrafter"/>
</dbReference>
<dbReference type="EMBL" id="WHVB01000065">
    <property type="protein sequence ID" value="KAF8463771.1"/>
    <property type="molecule type" value="Genomic_DNA"/>
</dbReference>
<gene>
    <name evidence="11" type="ORF">DFH94DRAFT_658969</name>
    <name evidence="10" type="ORF">DFH94DRAFT_677767</name>
    <name evidence="12" type="ORF">DFH94DRAFT_841819</name>
</gene>